<dbReference type="InterPro" id="IPR001810">
    <property type="entry name" value="F-box_dom"/>
</dbReference>
<dbReference type="SMART" id="SM00612">
    <property type="entry name" value="Kelch"/>
    <property type="match status" value="2"/>
</dbReference>
<dbReference type="GO" id="GO:2000762">
    <property type="term" value="P:regulation of phenylpropanoid metabolic process"/>
    <property type="evidence" value="ECO:0007669"/>
    <property type="project" value="InterPro"/>
</dbReference>
<dbReference type="Proteomes" id="UP000215914">
    <property type="component" value="Chromosome 16"/>
</dbReference>
<dbReference type="InParanoid" id="A0A251RW03"/>
<dbReference type="InterPro" id="IPR006652">
    <property type="entry name" value="Kelch_1"/>
</dbReference>
<dbReference type="EMBL" id="CM007905">
    <property type="protein sequence ID" value="OTF90568.1"/>
    <property type="molecule type" value="Genomic_DNA"/>
</dbReference>
<dbReference type="GO" id="GO:0080037">
    <property type="term" value="P:negative regulation of cytokinin-activated signaling pathway"/>
    <property type="evidence" value="ECO:0007669"/>
    <property type="project" value="InterPro"/>
</dbReference>
<dbReference type="InterPro" id="IPR044595">
    <property type="entry name" value="KMD1-4"/>
</dbReference>
<dbReference type="PANTHER" id="PTHR46407:SF3">
    <property type="entry name" value="OS02G0208700 PROTEIN"/>
    <property type="match status" value="1"/>
</dbReference>
<name>A0A251RW03_HELAN</name>
<dbReference type="SUPFAM" id="SSF117281">
    <property type="entry name" value="Kelch motif"/>
    <property type="match status" value="2"/>
</dbReference>
<reference evidence="3" key="1">
    <citation type="journal article" date="2017" name="Nature">
        <title>The sunflower genome provides insights into oil metabolism, flowering and Asterid evolution.</title>
        <authorList>
            <person name="Badouin H."/>
            <person name="Gouzy J."/>
            <person name="Grassa C.J."/>
            <person name="Murat F."/>
            <person name="Staton S.E."/>
            <person name="Cottret L."/>
            <person name="Lelandais-Briere C."/>
            <person name="Owens G.L."/>
            <person name="Carrere S."/>
            <person name="Mayjonade B."/>
            <person name="Legrand L."/>
            <person name="Gill N."/>
            <person name="Kane N.C."/>
            <person name="Bowers J.E."/>
            <person name="Hubner S."/>
            <person name="Bellec A."/>
            <person name="Berard A."/>
            <person name="Berges H."/>
            <person name="Blanchet N."/>
            <person name="Boniface M.C."/>
            <person name="Brunel D."/>
            <person name="Catrice O."/>
            <person name="Chaidir N."/>
            <person name="Claudel C."/>
            <person name="Donnadieu C."/>
            <person name="Faraut T."/>
            <person name="Fievet G."/>
            <person name="Helmstetter N."/>
            <person name="King M."/>
            <person name="Knapp S.J."/>
            <person name="Lai Z."/>
            <person name="Le Paslier M.C."/>
            <person name="Lippi Y."/>
            <person name="Lorenzon L."/>
            <person name="Mandel J.R."/>
            <person name="Marage G."/>
            <person name="Marchand G."/>
            <person name="Marquand E."/>
            <person name="Bret-Mestries E."/>
            <person name="Morien E."/>
            <person name="Nambeesan S."/>
            <person name="Nguyen T."/>
            <person name="Pegot-Espagnet P."/>
            <person name="Pouilly N."/>
            <person name="Raftis F."/>
            <person name="Sallet E."/>
            <person name="Schiex T."/>
            <person name="Thomas J."/>
            <person name="Vandecasteele C."/>
            <person name="Vares D."/>
            <person name="Vear F."/>
            <person name="Vautrin S."/>
            <person name="Crespi M."/>
            <person name="Mangin B."/>
            <person name="Burke J.M."/>
            <person name="Salse J."/>
            <person name="Munos S."/>
            <person name="Vincourt P."/>
            <person name="Rieseberg L.H."/>
            <person name="Langlade N.B."/>
        </authorList>
    </citation>
    <scope>NUCLEOTIDE SEQUENCE [LARGE SCALE GENOMIC DNA]</scope>
    <source>
        <strain evidence="3">cv. SF193</strain>
    </source>
</reference>
<dbReference type="Gene3D" id="2.120.10.80">
    <property type="entry name" value="Kelch-type beta propeller"/>
    <property type="match status" value="1"/>
</dbReference>
<feature type="domain" description="F-box" evidence="1">
    <location>
        <begin position="4"/>
        <end position="42"/>
    </location>
</feature>
<dbReference type="AlphaFoldDB" id="A0A251RW03"/>
<gene>
    <name evidence="2" type="ORF">HannXRQ_Chr16g0501041</name>
</gene>
<proteinExistence type="predicted"/>
<evidence type="ECO:0000313" key="3">
    <source>
        <dbReference type="Proteomes" id="UP000215914"/>
    </source>
</evidence>
<dbReference type="Pfam" id="PF00646">
    <property type="entry name" value="F-box"/>
    <property type="match status" value="1"/>
</dbReference>
<dbReference type="InterPro" id="IPR015915">
    <property type="entry name" value="Kelch-typ_b-propeller"/>
</dbReference>
<dbReference type="PANTHER" id="PTHR46407">
    <property type="entry name" value="OS02G0208700 PROTEIN"/>
    <property type="match status" value="1"/>
</dbReference>
<protein>
    <submittedName>
        <fullName evidence="2">Putative F-box domain, Galactose oxidase, beta-propeller</fullName>
    </submittedName>
</protein>
<sequence>MDRFQDLPHDIALQCFIRVPFNQFHTIRSVCKAWKAEVHLPELLRLRNSTGKAQSLVVLSQAKMNPAGKRKCLDVPVYRLVVFDWSEMPCLPEFENGLPLFCGMVAVGSDLVVMGGYDPRTWNCLSSFHIIRSVCKAWKAEVHLPDLLRLRNSTGKAQSLVVLSQAKMNPAGNRKCLDVPVYRLVVFEPETGSWSEMPCLPEFENGLPLFCGMVAVGSDLVVMGGYDPRTRDCRSSVFIFDFLSSKWRRGADLPGGPRSFFGCAGDGDRTVFVAGGHDLEKNALKSVWVYDVAKDNWTQLPDMEKERDECEGLFHDGKFHVINGYPTNMHGQFHQSIEVFDTLARKWSESNSVLSETTNTPQLCIEGTDKKLYTCRANDVVMLEDDTWRSIARLPAEVANIAYLVSFFGHLLLIGTPKYGEPSNAYKMDLNKRVWTKVYVPVEYSGHIESGCCLII</sequence>
<dbReference type="STRING" id="4232.A0A251RW03"/>
<accession>A0A251RW03</accession>
<dbReference type="FunCoup" id="A0A251RW03">
    <property type="interactions" value="151"/>
</dbReference>
<dbReference type="InterPro" id="IPR036047">
    <property type="entry name" value="F-box-like_dom_sf"/>
</dbReference>
<dbReference type="OMA" id="SEMPCLP"/>
<dbReference type="CDD" id="cd22152">
    <property type="entry name" value="F-box_AtAFR-like"/>
    <property type="match status" value="1"/>
</dbReference>
<evidence type="ECO:0000313" key="2">
    <source>
        <dbReference type="EMBL" id="OTF90568.1"/>
    </source>
</evidence>
<organism evidence="2 3">
    <name type="scientific">Helianthus annuus</name>
    <name type="common">Common sunflower</name>
    <dbReference type="NCBI Taxonomy" id="4232"/>
    <lineage>
        <taxon>Eukaryota</taxon>
        <taxon>Viridiplantae</taxon>
        <taxon>Streptophyta</taxon>
        <taxon>Embryophyta</taxon>
        <taxon>Tracheophyta</taxon>
        <taxon>Spermatophyta</taxon>
        <taxon>Magnoliopsida</taxon>
        <taxon>eudicotyledons</taxon>
        <taxon>Gunneridae</taxon>
        <taxon>Pentapetalae</taxon>
        <taxon>asterids</taxon>
        <taxon>campanulids</taxon>
        <taxon>Asterales</taxon>
        <taxon>Asteraceae</taxon>
        <taxon>Asteroideae</taxon>
        <taxon>Heliantheae alliance</taxon>
        <taxon>Heliantheae</taxon>
        <taxon>Helianthus</taxon>
    </lineage>
</organism>
<dbReference type="Gene3D" id="1.20.1280.50">
    <property type="match status" value="1"/>
</dbReference>
<evidence type="ECO:0000259" key="1">
    <source>
        <dbReference type="Pfam" id="PF00646"/>
    </source>
</evidence>
<dbReference type="Pfam" id="PF24681">
    <property type="entry name" value="Kelch_KLHDC2_KLHL20_DRC7"/>
    <property type="match status" value="1"/>
</dbReference>
<keyword evidence="3" id="KW-1185">Reference proteome</keyword>
<dbReference type="SUPFAM" id="SSF81383">
    <property type="entry name" value="F-box domain"/>
    <property type="match status" value="1"/>
</dbReference>